<feature type="domain" description="Helix-hairpin-helix DNA-binding motif class 1" evidence="3">
    <location>
        <begin position="213"/>
        <end position="232"/>
    </location>
</feature>
<dbReference type="NCBIfam" id="TIGR00426">
    <property type="entry name" value="competence protein ComEA helix-hairpin-helix repeat region"/>
    <property type="match status" value="1"/>
</dbReference>
<keyword evidence="4" id="KW-0238">DNA-binding</keyword>
<protein>
    <submittedName>
        <fullName evidence="4">ComEA family DNA-binding protein</fullName>
    </submittedName>
</protein>
<accession>A0ABY2A9Z8</accession>
<dbReference type="InterPro" id="IPR004509">
    <property type="entry name" value="Competence_ComEA_HhH"/>
</dbReference>
<dbReference type="InterPro" id="IPR003583">
    <property type="entry name" value="Hlx-hairpin-Hlx_DNA-bd_motif"/>
</dbReference>
<dbReference type="InterPro" id="IPR010994">
    <property type="entry name" value="RuvA_2-like"/>
</dbReference>
<feature type="compositionally biased region" description="Low complexity" evidence="1">
    <location>
        <begin position="111"/>
        <end position="123"/>
    </location>
</feature>
<keyword evidence="2" id="KW-1133">Transmembrane helix</keyword>
<dbReference type="Pfam" id="PF10531">
    <property type="entry name" value="SLBB"/>
    <property type="match status" value="1"/>
</dbReference>
<reference evidence="4 5" key="1">
    <citation type="submission" date="2019-02" db="EMBL/GenBank/DDBJ databases">
        <title>Kribbella capetownensis sp. nov. and Kribbella speibonae sp. nov., isolated from soil.</title>
        <authorList>
            <person name="Curtis S.M."/>
            <person name="Norton I."/>
            <person name="Everest G.J."/>
            <person name="Meyers P.R."/>
        </authorList>
    </citation>
    <scope>NUCLEOTIDE SEQUENCE [LARGE SCALE GENOMIC DNA]</scope>
    <source>
        <strain evidence="4 5">SK5</strain>
    </source>
</reference>
<dbReference type="SUPFAM" id="SSF47781">
    <property type="entry name" value="RuvA domain 2-like"/>
    <property type="match status" value="1"/>
</dbReference>
<dbReference type="GO" id="GO:0003677">
    <property type="term" value="F:DNA binding"/>
    <property type="evidence" value="ECO:0007669"/>
    <property type="project" value="UniProtKB-KW"/>
</dbReference>
<evidence type="ECO:0000313" key="4">
    <source>
        <dbReference type="EMBL" id="TCC26528.1"/>
    </source>
</evidence>
<sequence>MRGGWTPEQPPPDRLRDARWTLTPRHIVVLAVLLTLGLTWAAWTFFKARPEPLPDTRPSTTTTGSAVIRPTLQPGPNQTQPAANQSATNQPPTTNPISGANPTSGAPQPPGDGSSSSSPPPVVVHVAGKVRRPGLIRAPAGSRVADVLTLAGGPLRGVDLTTLNLARQVTDGEQIIVGATTQPPPPNQPSATAGPSPSSAPTAPVNLNTATLDQLDALPGVGPVLAQRILDYRTQNGPFTTIDQLQEVPGVGPKKFDSLKPHVRT</sequence>
<dbReference type="SMART" id="SM00278">
    <property type="entry name" value="HhH1"/>
    <property type="match status" value="2"/>
</dbReference>
<feature type="compositionally biased region" description="Polar residues" evidence="1">
    <location>
        <begin position="74"/>
        <end position="103"/>
    </location>
</feature>
<keyword evidence="2" id="KW-0812">Transmembrane</keyword>
<keyword evidence="2" id="KW-0472">Membrane</keyword>
<organism evidence="4 5">
    <name type="scientific">Kribbella speibonae</name>
    <dbReference type="NCBI Taxonomy" id="1572660"/>
    <lineage>
        <taxon>Bacteria</taxon>
        <taxon>Bacillati</taxon>
        <taxon>Actinomycetota</taxon>
        <taxon>Actinomycetes</taxon>
        <taxon>Propionibacteriales</taxon>
        <taxon>Kribbellaceae</taxon>
        <taxon>Kribbella</taxon>
    </lineage>
</organism>
<comment type="caution">
    <text evidence="4">The sequence shown here is derived from an EMBL/GenBank/DDBJ whole genome shotgun (WGS) entry which is preliminary data.</text>
</comment>
<feature type="transmembrane region" description="Helical" evidence="2">
    <location>
        <begin position="27"/>
        <end position="46"/>
    </location>
</feature>
<dbReference type="Proteomes" id="UP000292385">
    <property type="component" value="Unassembled WGS sequence"/>
</dbReference>
<gene>
    <name evidence="4" type="ORF">E0H58_00360</name>
</gene>
<evidence type="ECO:0000256" key="1">
    <source>
        <dbReference type="SAM" id="MobiDB-lite"/>
    </source>
</evidence>
<dbReference type="Gene3D" id="1.10.150.320">
    <property type="entry name" value="Photosystem II 12 kDa extrinsic protein"/>
    <property type="match status" value="1"/>
</dbReference>
<dbReference type="InterPro" id="IPR051675">
    <property type="entry name" value="Endo/Exo/Phosphatase_dom_1"/>
</dbReference>
<dbReference type="PANTHER" id="PTHR21180">
    <property type="entry name" value="ENDONUCLEASE/EXONUCLEASE/PHOSPHATASE FAMILY DOMAIN-CONTAINING PROTEIN 1"/>
    <property type="match status" value="1"/>
</dbReference>
<dbReference type="Pfam" id="PF12836">
    <property type="entry name" value="HHH_3"/>
    <property type="match status" value="1"/>
</dbReference>
<dbReference type="Gene3D" id="3.10.560.10">
    <property type="entry name" value="Outer membrane lipoprotein wza domain like"/>
    <property type="match status" value="1"/>
</dbReference>
<feature type="compositionally biased region" description="Low complexity" evidence="1">
    <location>
        <begin position="189"/>
        <end position="204"/>
    </location>
</feature>
<dbReference type="InterPro" id="IPR019554">
    <property type="entry name" value="Soluble_ligand-bd"/>
</dbReference>
<keyword evidence="5" id="KW-1185">Reference proteome</keyword>
<dbReference type="EMBL" id="SJJY01000001">
    <property type="protein sequence ID" value="TCC26528.1"/>
    <property type="molecule type" value="Genomic_DNA"/>
</dbReference>
<proteinExistence type="predicted"/>
<feature type="region of interest" description="Disordered" evidence="1">
    <location>
        <begin position="178"/>
        <end position="206"/>
    </location>
</feature>
<name>A0ABY2A9Z8_9ACTN</name>
<evidence type="ECO:0000256" key="2">
    <source>
        <dbReference type="SAM" id="Phobius"/>
    </source>
</evidence>
<feature type="domain" description="Helix-hairpin-helix DNA-binding motif class 1" evidence="3">
    <location>
        <begin position="243"/>
        <end position="262"/>
    </location>
</feature>
<feature type="region of interest" description="Disordered" evidence="1">
    <location>
        <begin position="49"/>
        <end position="123"/>
    </location>
</feature>
<dbReference type="PANTHER" id="PTHR21180:SF32">
    <property type="entry name" value="ENDONUCLEASE_EXONUCLEASE_PHOSPHATASE FAMILY DOMAIN-CONTAINING PROTEIN 1"/>
    <property type="match status" value="1"/>
</dbReference>
<evidence type="ECO:0000313" key="5">
    <source>
        <dbReference type="Proteomes" id="UP000292385"/>
    </source>
</evidence>
<evidence type="ECO:0000259" key="3">
    <source>
        <dbReference type="SMART" id="SM00278"/>
    </source>
</evidence>